<dbReference type="Proteomes" id="UP000823388">
    <property type="component" value="Chromosome 9N"/>
</dbReference>
<dbReference type="EMBL" id="CM029054">
    <property type="protein sequence ID" value="KAG2534771.1"/>
    <property type="molecule type" value="Genomic_DNA"/>
</dbReference>
<name>A0A8T0MC36_PANVG</name>
<sequence length="57" mass="6684">MENQGRTYCHTDSCLLEKKYILQFDIFMRKVGIYTCSQALKPKRCGKAKENLRKVVV</sequence>
<gene>
    <name evidence="1" type="ORF">PVAP13_9NG082773</name>
</gene>
<comment type="caution">
    <text evidence="1">The sequence shown here is derived from an EMBL/GenBank/DDBJ whole genome shotgun (WGS) entry which is preliminary data.</text>
</comment>
<dbReference type="AlphaFoldDB" id="A0A8T0MC36"/>
<accession>A0A8T0MC36</accession>
<proteinExistence type="predicted"/>
<evidence type="ECO:0000313" key="1">
    <source>
        <dbReference type="EMBL" id="KAG2534771.1"/>
    </source>
</evidence>
<protein>
    <submittedName>
        <fullName evidence="1">Uncharacterized protein</fullName>
    </submittedName>
</protein>
<evidence type="ECO:0000313" key="2">
    <source>
        <dbReference type="Proteomes" id="UP000823388"/>
    </source>
</evidence>
<reference evidence="1" key="1">
    <citation type="submission" date="2020-05" db="EMBL/GenBank/DDBJ databases">
        <title>WGS assembly of Panicum virgatum.</title>
        <authorList>
            <person name="Lovell J.T."/>
            <person name="Jenkins J."/>
            <person name="Shu S."/>
            <person name="Juenger T.E."/>
            <person name="Schmutz J."/>
        </authorList>
    </citation>
    <scope>NUCLEOTIDE SEQUENCE</scope>
    <source>
        <strain evidence="1">AP13</strain>
    </source>
</reference>
<keyword evidence="2" id="KW-1185">Reference proteome</keyword>
<organism evidence="1 2">
    <name type="scientific">Panicum virgatum</name>
    <name type="common">Blackwell switchgrass</name>
    <dbReference type="NCBI Taxonomy" id="38727"/>
    <lineage>
        <taxon>Eukaryota</taxon>
        <taxon>Viridiplantae</taxon>
        <taxon>Streptophyta</taxon>
        <taxon>Embryophyta</taxon>
        <taxon>Tracheophyta</taxon>
        <taxon>Spermatophyta</taxon>
        <taxon>Magnoliopsida</taxon>
        <taxon>Liliopsida</taxon>
        <taxon>Poales</taxon>
        <taxon>Poaceae</taxon>
        <taxon>PACMAD clade</taxon>
        <taxon>Panicoideae</taxon>
        <taxon>Panicodae</taxon>
        <taxon>Paniceae</taxon>
        <taxon>Panicinae</taxon>
        <taxon>Panicum</taxon>
        <taxon>Panicum sect. Hiantes</taxon>
    </lineage>
</organism>